<dbReference type="GeneID" id="105664503"/>
<feature type="domain" description="CHK kinase-like" evidence="2">
    <location>
        <begin position="155"/>
        <end position="347"/>
    </location>
</feature>
<proteinExistence type="evidence at transcript level"/>
<dbReference type="InterPro" id="IPR015897">
    <property type="entry name" value="CHK_kinase-like"/>
</dbReference>
<feature type="region of interest" description="Disordered" evidence="1">
    <location>
        <begin position="1"/>
        <end position="28"/>
    </location>
</feature>
<dbReference type="InterPro" id="IPR004119">
    <property type="entry name" value="EcKL"/>
</dbReference>
<reference evidence="3" key="2">
    <citation type="journal article" date="2014" name="BMC Genomics">
        <title>A genomic perspective to assessing quality of mass-reared SIT flies used in Mediterranean fruit fly (Ceratitis capitata) eradication in California.</title>
        <authorList>
            <person name="Calla B."/>
            <person name="Hall B."/>
            <person name="Hou S."/>
            <person name="Geib S.M."/>
        </authorList>
    </citation>
    <scope>NUCLEOTIDE SEQUENCE</scope>
</reference>
<reference evidence="3" key="1">
    <citation type="submission" date="2013-07" db="EMBL/GenBank/DDBJ databases">
        <authorList>
            <person name="Geib S."/>
        </authorList>
    </citation>
    <scope>NUCLEOTIDE SEQUENCE</scope>
</reference>
<accession>W8BY37</accession>
<organism evidence="3">
    <name type="scientific">Ceratitis capitata</name>
    <name type="common">Mediterranean fruit fly</name>
    <name type="synonym">Tephritis capitata</name>
    <dbReference type="NCBI Taxonomy" id="7213"/>
    <lineage>
        <taxon>Eukaryota</taxon>
        <taxon>Metazoa</taxon>
        <taxon>Ecdysozoa</taxon>
        <taxon>Arthropoda</taxon>
        <taxon>Hexapoda</taxon>
        <taxon>Insecta</taxon>
        <taxon>Pterygota</taxon>
        <taxon>Neoptera</taxon>
        <taxon>Endopterygota</taxon>
        <taxon>Diptera</taxon>
        <taxon>Brachycera</taxon>
        <taxon>Muscomorpha</taxon>
        <taxon>Tephritoidea</taxon>
        <taxon>Tephritidae</taxon>
        <taxon>Ceratitis</taxon>
        <taxon>Ceratitis</taxon>
    </lineage>
</organism>
<dbReference type="AlphaFoldDB" id="W8BY37"/>
<dbReference type="Gene3D" id="3.90.1200.10">
    <property type="match status" value="1"/>
</dbReference>
<protein>
    <recommendedName>
        <fullName evidence="2">CHK kinase-like domain-containing protein</fullName>
    </recommendedName>
</protein>
<dbReference type="PANTHER" id="PTHR11012">
    <property type="entry name" value="PROTEIN KINASE-LIKE DOMAIN-CONTAINING"/>
    <property type="match status" value="1"/>
</dbReference>
<dbReference type="RefSeq" id="XP_012161986.1">
    <property type="nucleotide sequence ID" value="XM_012306596.2"/>
</dbReference>
<dbReference type="EMBL" id="GAMC01005061">
    <property type="protein sequence ID" value="JAC01495.1"/>
    <property type="molecule type" value="mRNA"/>
</dbReference>
<dbReference type="KEGG" id="ccat:105664503"/>
<dbReference type="PANTHER" id="PTHR11012:SF6">
    <property type="entry name" value="CHK DOMAIN OV1-RELATED"/>
    <property type="match status" value="1"/>
</dbReference>
<evidence type="ECO:0000313" key="3">
    <source>
        <dbReference type="EMBL" id="JAC01494.1"/>
    </source>
</evidence>
<dbReference type="SUPFAM" id="SSF56112">
    <property type="entry name" value="Protein kinase-like (PK-like)"/>
    <property type="match status" value="1"/>
</dbReference>
<dbReference type="Pfam" id="PF02958">
    <property type="entry name" value="EcKL"/>
    <property type="match status" value="1"/>
</dbReference>
<name>W8BY37_CERCA</name>
<feature type="compositionally biased region" description="Polar residues" evidence="1">
    <location>
        <begin position="11"/>
        <end position="28"/>
    </location>
</feature>
<dbReference type="OrthoDB" id="191037at2759"/>
<dbReference type="SMART" id="SM00587">
    <property type="entry name" value="CHK"/>
    <property type="match status" value="1"/>
</dbReference>
<dbReference type="EMBL" id="GAMC01005062">
    <property type="protein sequence ID" value="JAC01494.1"/>
    <property type="molecule type" value="mRNA"/>
</dbReference>
<dbReference type="InterPro" id="IPR011009">
    <property type="entry name" value="Kinase-like_dom_sf"/>
</dbReference>
<evidence type="ECO:0000259" key="2">
    <source>
        <dbReference type="SMART" id="SM00587"/>
    </source>
</evidence>
<sequence>MSKAEVESDPNILSTNENGTAAPTGNDNGLTIPEWITAELFVDLLKEKLPEFREIRNFKAKPAVAPGENYATIMLNIEIEISTQSDKEKKLSYMMKIPIDSMRDLMRKFNVFDVESSMYQVVVPEMEQMFRDAGVEVKFGAEYYNINTPSEFGVILLEDLRQYGFKNVDRLEGLDMEHTKCVLRKLAQWHAASATRVQTKGPYCDDLMNGFFTDEHFEMMKQINENLGNMFLSCAKTFEGNGDYIESLEKFNAHYFDKFFRAGKTDPSAFNVLNHGDCWSNNVMFQHDTFGKVKETYFVDYQIPKYGTPAQDLYYALISSTSFDVKLKHFDYFIKFYHDNLVENLTLLKYPLQIPTLKDLHIMLHKHNIWAYSTMTGVMAAVLLDPTDKANLESLIGESEAGNDFKRQLYSNKRYQKHARVILPWLLNRGVLEC</sequence>
<evidence type="ECO:0000256" key="1">
    <source>
        <dbReference type="SAM" id="MobiDB-lite"/>
    </source>
</evidence>